<accession>K2MLR7</accession>
<dbReference type="Proteomes" id="UP000007350">
    <property type="component" value="Unassembled WGS sequence"/>
</dbReference>
<feature type="domain" description="Trans-sialidase C-terminal" evidence="2">
    <location>
        <begin position="330"/>
        <end position="514"/>
    </location>
</feature>
<dbReference type="AlphaFoldDB" id="K2MLR7"/>
<dbReference type="Gene3D" id="2.60.120.200">
    <property type="match status" value="1"/>
</dbReference>
<dbReference type="PRINTS" id="PR01803">
    <property type="entry name" value="TCSIALIDASE"/>
</dbReference>
<gene>
    <name evidence="3" type="ORF">MOQ_008158</name>
</gene>
<dbReference type="Gene3D" id="2.120.10.10">
    <property type="match status" value="1"/>
</dbReference>
<dbReference type="InterPro" id="IPR011040">
    <property type="entry name" value="Sialidase"/>
</dbReference>
<organism evidence="3 4">
    <name type="scientific">Trypanosoma cruzi marinkellei</name>
    <dbReference type="NCBI Taxonomy" id="85056"/>
    <lineage>
        <taxon>Eukaryota</taxon>
        <taxon>Discoba</taxon>
        <taxon>Euglenozoa</taxon>
        <taxon>Kinetoplastea</taxon>
        <taxon>Metakinetoplastina</taxon>
        <taxon>Trypanosomatida</taxon>
        <taxon>Trypanosomatidae</taxon>
        <taxon>Trypanosoma</taxon>
        <taxon>Schizotrypanum</taxon>
    </lineage>
</organism>
<dbReference type="EMBL" id="AHKC01016760">
    <property type="protein sequence ID" value="EKF28105.1"/>
    <property type="molecule type" value="Genomic_DNA"/>
</dbReference>
<dbReference type="GO" id="GO:0004308">
    <property type="term" value="F:exo-alpha-sialidase activity"/>
    <property type="evidence" value="ECO:0007669"/>
    <property type="project" value="InterPro"/>
</dbReference>
<sequence length="520" mass="56672">MLVGKHSHEDSANCGAKTARINPGILLVKGNVSVEGAGKKIHWNYTDGLPCIIGVQHNSLTQLIVGGGSGVRLRDGTFLFPVEATNKKEKMEKDVKSASLIIHNSADNPSWNLSKGMSADGCSDPSVVEWKEKVMMMTACDDGRRRVYEIGDKGESWTEALGTLSRVWGNKKGGNAKTVRSGFITATFDCVGEKRNVMLITLPVYSNKEEGNEKDELHLWLTDNTHIVDIGPVSGKDDDAAASSLLYKIAKSETNEKKEDKLIALYEMKTSGADKPSPGMVSVLLKKELERVKEVLSTWKEVDERVSQLCPPSSATVSKSTGTACSAVNITDGLVGFLSGNFSDEKWKDEYLGVNATVKGVAEMTDNGLKFEGVWAEWPVGSQGENQLYHFANYNFTLVATVSIHGVPKERNPIPLIGVKMNDGDSNPVLLGLSYNKEKQWQVSCGDQATEKHSSTWEPETRHQVAIVLQNSSQGSVYVDGKRVWNGPCALEITDLRNISHFYIGGDGGSKDNTGRKEVS</sequence>
<evidence type="ECO:0000259" key="2">
    <source>
        <dbReference type="Pfam" id="PF22925"/>
    </source>
</evidence>
<dbReference type="Pfam" id="PF13859">
    <property type="entry name" value="BNR_3"/>
    <property type="match status" value="1"/>
</dbReference>
<protein>
    <submittedName>
        <fullName evidence="3">Trans-sialidase, putative</fullName>
    </submittedName>
</protein>
<name>K2MLR7_TRYCR</name>
<reference evidence="3 4" key="1">
    <citation type="journal article" date="2012" name="BMC Genomics">
        <title>Comparative genomic analysis of human infective Trypanosoma cruzi lineages with the bat-restricted subspecies T. cruzi marinkellei.</title>
        <authorList>
            <person name="Franzen O."/>
            <person name="Talavera-Lopez C."/>
            <person name="Ochaya S."/>
            <person name="Butler C.E."/>
            <person name="Messenger L.A."/>
            <person name="Lewis M.D."/>
            <person name="Llewellyn M.S."/>
            <person name="Marinkelle C.J."/>
            <person name="Tyler K.M."/>
            <person name="Miles M.A."/>
            <person name="Andersson B."/>
        </authorList>
    </citation>
    <scope>NUCLEOTIDE SEQUENCE [LARGE SCALE GENOMIC DNA]</scope>
    <source>
        <strain evidence="3 4">B7</strain>
    </source>
</reference>
<dbReference type="InterPro" id="IPR055239">
    <property type="entry name" value="TS_C"/>
</dbReference>
<dbReference type="SUPFAM" id="SSF50939">
    <property type="entry name" value="Sialidases"/>
    <property type="match status" value="1"/>
</dbReference>
<dbReference type="InterPro" id="IPR036278">
    <property type="entry name" value="Sialidase_sf"/>
</dbReference>
<dbReference type="CDD" id="cd15482">
    <property type="entry name" value="Sialidase_non-viral"/>
    <property type="match status" value="1"/>
</dbReference>
<evidence type="ECO:0000313" key="3">
    <source>
        <dbReference type="EMBL" id="EKF28105.1"/>
    </source>
</evidence>
<proteinExistence type="predicted"/>
<dbReference type="SUPFAM" id="SSF49899">
    <property type="entry name" value="Concanavalin A-like lectins/glucanases"/>
    <property type="match status" value="1"/>
</dbReference>
<dbReference type="Pfam" id="PF22925">
    <property type="entry name" value="TS_C"/>
    <property type="match status" value="1"/>
</dbReference>
<evidence type="ECO:0000313" key="4">
    <source>
        <dbReference type="Proteomes" id="UP000007350"/>
    </source>
</evidence>
<dbReference type="InterPro" id="IPR008377">
    <property type="entry name" value="Sialidase_trypan"/>
</dbReference>
<dbReference type="OrthoDB" id="252103at2759"/>
<feature type="non-terminal residue" evidence="3">
    <location>
        <position position="520"/>
    </location>
</feature>
<keyword evidence="4" id="KW-1185">Reference proteome</keyword>
<feature type="domain" description="Sialidase" evidence="1">
    <location>
        <begin position="1"/>
        <end position="267"/>
    </location>
</feature>
<evidence type="ECO:0000259" key="1">
    <source>
        <dbReference type="Pfam" id="PF13859"/>
    </source>
</evidence>
<dbReference type="InterPro" id="IPR013320">
    <property type="entry name" value="ConA-like_dom_sf"/>
</dbReference>
<comment type="caution">
    <text evidence="3">The sequence shown here is derived from an EMBL/GenBank/DDBJ whole genome shotgun (WGS) entry which is preliminary data.</text>
</comment>